<reference evidence="4" key="1">
    <citation type="submission" date="2025-08" db="UniProtKB">
        <authorList>
            <consortium name="RefSeq"/>
        </authorList>
    </citation>
    <scope>IDENTIFICATION</scope>
</reference>
<name>A0A3Q0JJV5_DIACI</name>
<dbReference type="PANTHER" id="PTHR43157:SF31">
    <property type="entry name" value="PHOSPHATIDYLINOSITOL-GLYCAN BIOSYNTHESIS CLASS F PROTEIN"/>
    <property type="match status" value="1"/>
</dbReference>
<dbReference type="OMA" id="IVATHAF"/>
<dbReference type="RefSeq" id="XP_026687100.1">
    <property type="nucleotide sequence ID" value="XM_026831299.1"/>
</dbReference>
<keyword evidence="1" id="KW-0560">Oxidoreductase</keyword>
<keyword evidence="3" id="KW-1185">Reference proteome</keyword>
<dbReference type="InterPro" id="IPR036291">
    <property type="entry name" value="NAD(P)-bd_dom_sf"/>
</dbReference>
<dbReference type="STRING" id="121845.A0A3Q0JJV5"/>
<proteinExistence type="predicted"/>
<dbReference type="AlphaFoldDB" id="A0A3Q0JJV5"/>
<protein>
    <submittedName>
        <fullName evidence="4">Retinol dehydrogenase 14-like</fullName>
    </submittedName>
</protein>
<dbReference type="GeneID" id="103520027"/>
<organism evidence="3 4">
    <name type="scientific">Diaphorina citri</name>
    <name type="common">Asian citrus psyllid</name>
    <dbReference type="NCBI Taxonomy" id="121845"/>
    <lineage>
        <taxon>Eukaryota</taxon>
        <taxon>Metazoa</taxon>
        <taxon>Ecdysozoa</taxon>
        <taxon>Arthropoda</taxon>
        <taxon>Hexapoda</taxon>
        <taxon>Insecta</taxon>
        <taxon>Pterygota</taxon>
        <taxon>Neoptera</taxon>
        <taxon>Paraneoptera</taxon>
        <taxon>Hemiptera</taxon>
        <taxon>Sternorrhyncha</taxon>
        <taxon>Psylloidea</taxon>
        <taxon>Psyllidae</taxon>
        <taxon>Diaphorininae</taxon>
        <taxon>Diaphorina</taxon>
    </lineage>
</organism>
<dbReference type="PaxDb" id="121845-A0A3Q0JJV5"/>
<dbReference type="PANTHER" id="PTHR43157">
    <property type="entry name" value="PHOSPHATIDYLINOSITOL-GLYCAN BIOSYNTHESIS CLASS F PROTEIN-RELATED"/>
    <property type="match status" value="1"/>
</dbReference>
<gene>
    <name evidence="4" type="primary">LOC103520027</name>
</gene>
<dbReference type="Gene3D" id="3.40.50.720">
    <property type="entry name" value="NAD(P)-binding Rossmann-like Domain"/>
    <property type="match status" value="1"/>
</dbReference>
<dbReference type="SUPFAM" id="SSF51735">
    <property type="entry name" value="NAD(P)-binding Rossmann-fold domains"/>
    <property type="match status" value="1"/>
</dbReference>
<evidence type="ECO:0000313" key="4">
    <source>
        <dbReference type="RefSeq" id="XP_026687100.1"/>
    </source>
</evidence>
<dbReference type="Proteomes" id="UP000079169">
    <property type="component" value="Unplaced"/>
</dbReference>
<accession>A0A3Q0JJV5</accession>
<evidence type="ECO:0000256" key="1">
    <source>
        <dbReference type="ARBA" id="ARBA00023002"/>
    </source>
</evidence>
<feature type="region of interest" description="Disordered" evidence="2">
    <location>
        <begin position="23"/>
        <end position="44"/>
    </location>
</feature>
<sequence length="208" mass="23490">MNNIKEDVTEMGLDPETWTDAAQDRLSRRGSIDQTDGRLGPGRIRDSAPSRIVNVSSVAHRYHKLDLNDLQCERNFNDWTVYANAKLCNILMTTYLSELLDSTGVTANSVHPGIVATHAFDRLQRSSPWMYAIIMVIVKNFCKTPEQGAQAQIYAACDPDLDGVSGKYFQDCRESRCIAPEAQDMRLAEQLWRKSVDLVKLTKSEINY</sequence>
<evidence type="ECO:0000256" key="2">
    <source>
        <dbReference type="SAM" id="MobiDB-lite"/>
    </source>
</evidence>
<dbReference type="GO" id="GO:0016491">
    <property type="term" value="F:oxidoreductase activity"/>
    <property type="evidence" value="ECO:0007669"/>
    <property type="project" value="UniProtKB-KW"/>
</dbReference>
<evidence type="ECO:0000313" key="3">
    <source>
        <dbReference type="Proteomes" id="UP000079169"/>
    </source>
</evidence>
<dbReference type="KEGG" id="dci:103520027"/>